<keyword evidence="2" id="KW-1185">Reference proteome</keyword>
<comment type="caution">
    <text evidence="1">The sequence shown here is derived from an EMBL/GenBank/DDBJ whole genome shotgun (WGS) entry which is preliminary data.</text>
</comment>
<name>A0A939DAN3_CLOAM</name>
<proteinExistence type="predicted"/>
<protein>
    <submittedName>
        <fullName evidence="1">Uncharacterized protein</fullName>
    </submittedName>
</protein>
<gene>
    <name evidence="1" type="ORF">JYB65_12730</name>
</gene>
<sequence length="95" mass="11185">MNIKWFKDPDNVVYADVNQFAENFSKETGIDNLREKLEEFKKNPVKEGKILTGKKRTSIKLMVPNLTFGQPIEMGETVWVYLGENYESYCLYWPQ</sequence>
<dbReference type="EMBL" id="JAFJZZ010000007">
    <property type="protein sequence ID" value="MBN7774225.1"/>
    <property type="molecule type" value="Genomic_DNA"/>
</dbReference>
<dbReference type="AlphaFoldDB" id="A0A939DAN3"/>
<dbReference type="RefSeq" id="WP_206583063.1">
    <property type="nucleotide sequence ID" value="NZ_JAFJZZ010000007.1"/>
</dbReference>
<organism evidence="1 2">
    <name type="scientific">Clostridium aminobutyricum</name>
    <dbReference type="NCBI Taxonomy" id="33953"/>
    <lineage>
        <taxon>Bacteria</taxon>
        <taxon>Bacillati</taxon>
        <taxon>Bacillota</taxon>
        <taxon>Clostridia</taxon>
        <taxon>Eubacteriales</taxon>
        <taxon>Clostridiaceae</taxon>
        <taxon>Clostridium</taxon>
    </lineage>
</organism>
<evidence type="ECO:0000313" key="2">
    <source>
        <dbReference type="Proteomes" id="UP000664545"/>
    </source>
</evidence>
<accession>A0A939DAN3</accession>
<evidence type="ECO:0000313" key="1">
    <source>
        <dbReference type="EMBL" id="MBN7774225.1"/>
    </source>
</evidence>
<reference evidence="1" key="1">
    <citation type="submission" date="2021-02" db="EMBL/GenBank/DDBJ databases">
        <title>Abyssanaerobacter marinus gen.nov., sp., nov, anaerobic bacterium isolated from the Onnuri vent field of Indian Ocean and suggestion of Mogibacteriaceae fam. nov., and proposal of reclassification of ambiguous this family's genus member.</title>
        <authorList>
            <person name="Kim Y.J."/>
            <person name="Yang J.-A."/>
        </authorList>
    </citation>
    <scope>NUCLEOTIDE SEQUENCE</scope>
    <source>
        <strain evidence="1">DSM 2634</strain>
    </source>
</reference>
<dbReference type="Proteomes" id="UP000664545">
    <property type="component" value="Unassembled WGS sequence"/>
</dbReference>